<proteinExistence type="predicted"/>
<keyword evidence="3" id="KW-1185">Reference proteome</keyword>
<evidence type="ECO:0000256" key="1">
    <source>
        <dbReference type="SAM" id="MobiDB-lite"/>
    </source>
</evidence>
<dbReference type="Proteomes" id="UP000589626">
    <property type="component" value="Unassembled WGS sequence"/>
</dbReference>
<comment type="caution">
    <text evidence="2">The sequence shown here is derived from an EMBL/GenBank/DDBJ whole genome shotgun (WGS) entry which is preliminary data.</text>
</comment>
<feature type="region of interest" description="Disordered" evidence="1">
    <location>
        <begin position="171"/>
        <end position="193"/>
    </location>
</feature>
<feature type="compositionally biased region" description="Basic and acidic residues" evidence="1">
    <location>
        <begin position="182"/>
        <end position="193"/>
    </location>
</feature>
<reference evidence="2 3" key="1">
    <citation type="submission" date="2020-08" db="EMBL/GenBank/DDBJ databases">
        <title>Sequencing the genomes of 1000 actinobacteria strains.</title>
        <authorList>
            <person name="Klenk H.-P."/>
        </authorList>
    </citation>
    <scope>NUCLEOTIDE SEQUENCE [LARGE SCALE GENOMIC DNA]</scope>
    <source>
        <strain evidence="2 3">DSM 105498</strain>
    </source>
</reference>
<dbReference type="EMBL" id="JACHWR010000004">
    <property type="protein sequence ID" value="MBB3044956.1"/>
    <property type="molecule type" value="Genomic_DNA"/>
</dbReference>
<accession>A0A7W4Z4I8</accession>
<organism evidence="2 3">
    <name type="scientific">Nocardioides soli</name>
    <dbReference type="NCBI Taxonomy" id="1036020"/>
    <lineage>
        <taxon>Bacteria</taxon>
        <taxon>Bacillati</taxon>
        <taxon>Actinomycetota</taxon>
        <taxon>Actinomycetes</taxon>
        <taxon>Propionibacteriales</taxon>
        <taxon>Nocardioidaceae</taxon>
        <taxon>Nocardioides</taxon>
    </lineage>
</organism>
<protein>
    <submittedName>
        <fullName evidence="2">Uncharacterized protein</fullName>
    </submittedName>
</protein>
<sequence length="319" mass="34009">MAGLTWKAGVEDAGLLQPPGEGVFVDDDHDGGVDAAGLGQSVGGVALDQLAQRPAERLGSGPALDAGALGGGQVLGGGQRHQHLLECGGVVGRQGEPAPGLPVPVVDHRDRAGPQRGRLLPLQDLGFVGVGLLGGDDLPQPPPEPAQCLRVVVPRLGEQMRLGLLPGLGAEVGGESVDPPDDDPRPLDVDLPGRERLPRRRVGLEVVAEPHRAVRGRPRGLRLVGQPVRRRRRPHVLAHMHRVGVRGDPGLQFADLRRQPGQLDQCRAGLGGVHGPHRRIGHRVDEVAHPRGRRRHPVSRRGLCCHAHYSSTHHRHSRP</sequence>
<name>A0A7W4Z4I8_9ACTN</name>
<dbReference type="AlphaFoldDB" id="A0A7W4Z4I8"/>
<evidence type="ECO:0000313" key="2">
    <source>
        <dbReference type="EMBL" id="MBB3044956.1"/>
    </source>
</evidence>
<evidence type="ECO:0000313" key="3">
    <source>
        <dbReference type="Proteomes" id="UP000589626"/>
    </source>
</evidence>
<gene>
    <name evidence="2" type="ORF">FHU40_004809</name>
</gene>